<feature type="compositionally biased region" description="Polar residues" evidence="2">
    <location>
        <begin position="340"/>
        <end position="368"/>
    </location>
</feature>
<feature type="compositionally biased region" description="Acidic residues" evidence="2">
    <location>
        <begin position="679"/>
        <end position="690"/>
    </location>
</feature>
<evidence type="ECO:0000256" key="1">
    <source>
        <dbReference type="SAM" id="Coils"/>
    </source>
</evidence>
<feature type="compositionally biased region" description="Basic and acidic residues" evidence="2">
    <location>
        <begin position="691"/>
        <end position="709"/>
    </location>
</feature>
<accession>R7QQH7</accession>
<evidence type="ECO:0000313" key="4">
    <source>
        <dbReference type="Proteomes" id="UP000012073"/>
    </source>
</evidence>
<dbReference type="EMBL" id="HG002242">
    <property type="protein sequence ID" value="CDF40757.1"/>
    <property type="molecule type" value="Genomic_DNA"/>
</dbReference>
<reference evidence="4" key="1">
    <citation type="journal article" date="2013" name="Proc. Natl. Acad. Sci. U.S.A.">
        <title>Genome structure and metabolic features in the red seaweed Chondrus crispus shed light on evolution of the Archaeplastida.</title>
        <authorList>
            <person name="Collen J."/>
            <person name="Porcel B."/>
            <person name="Carre W."/>
            <person name="Ball S.G."/>
            <person name="Chaparro C."/>
            <person name="Tonon T."/>
            <person name="Barbeyron T."/>
            <person name="Michel G."/>
            <person name="Noel B."/>
            <person name="Valentin K."/>
            <person name="Elias M."/>
            <person name="Artiguenave F."/>
            <person name="Arun A."/>
            <person name="Aury J.M."/>
            <person name="Barbosa-Neto J.F."/>
            <person name="Bothwell J.H."/>
            <person name="Bouget F.Y."/>
            <person name="Brillet L."/>
            <person name="Cabello-Hurtado F."/>
            <person name="Capella-Gutierrez S."/>
            <person name="Charrier B."/>
            <person name="Cladiere L."/>
            <person name="Cock J.M."/>
            <person name="Coelho S.M."/>
            <person name="Colleoni C."/>
            <person name="Czjzek M."/>
            <person name="Da Silva C."/>
            <person name="Delage L."/>
            <person name="Denoeud F."/>
            <person name="Deschamps P."/>
            <person name="Dittami S.M."/>
            <person name="Gabaldon T."/>
            <person name="Gachon C.M."/>
            <person name="Groisillier A."/>
            <person name="Herve C."/>
            <person name="Jabbari K."/>
            <person name="Katinka M."/>
            <person name="Kloareg B."/>
            <person name="Kowalczyk N."/>
            <person name="Labadie K."/>
            <person name="Leblanc C."/>
            <person name="Lopez P.J."/>
            <person name="McLachlan D.H."/>
            <person name="Meslet-Cladiere L."/>
            <person name="Moustafa A."/>
            <person name="Nehr Z."/>
            <person name="Nyvall Collen P."/>
            <person name="Panaud O."/>
            <person name="Partensky F."/>
            <person name="Poulain J."/>
            <person name="Rensing S.A."/>
            <person name="Rousvoal S."/>
            <person name="Samson G."/>
            <person name="Symeonidi A."/>
            <person name="Weissenbach J."/>
            <person name="Zambounis A."/>
            <person name="Wincker P."/>
            <person name="Boyen C."/>
        </authorList>
    </citation>
    <scope>NUCLEOTIDE SEQUENCE [LARGE SCALE GENOMIC DNA]</scope>
    <source>
        <strain evidence="4">cv. Stackhouse</strain>
    </source>
</reference>
<dbReference type="KEGG" id="ccp:CHC_T00007410001"/>
<keyword evidence="4" id="KW-1185">Reference proteome</keyword>
<dbReference type="GeneID" id="17318787"/>
<evidence type="ECO:0000256" key="2">
    <source>
        <dbReference type="SAM" id="MobiDB-lite"/>
    </source>
</evidence>
<feature type="region of interest" description="Disordered" evidence="2">
    <location>
        <begin position="316"/>
        <end position="399"/>
    </location>
</feature>
<evidence type="ECO:0000313" key="3">
    <source>
        <dbReference type="EMBL" id="CDF40757.1"/>
    </source>
</evidence>
<dbReference type="AlphaFoldDB" id="R7QQH7"/>
<name>R7QQH7_CHOCR</name>
<proteinExistence type="predicted"/>
<feature type="compositionally biased region" description="Polar residues" evidence="2">
    <location>
        <begin position="383"/>
        <end position="393"/>
    </location>
</feature>
<feature type="coiled-coil region" evidence="1">
    <location>
        <begin position="522"/>
        <end position="612"/>
    </location>
</feature>
<dbReference type="Proteomes" id="UP000012073">
    <property type="component" value="Unassembled WGS sequence"/>
</dbReference>
<sequence>MLQNTLSSLLVSLASRYADLSPADVGIGIGGGRLVIDDVKLRADVFNSATLPFRVQEGRAGRLRINVPWSALSHAPVEVYLENVRLIAAPKQSPPEHTASTSASPYVAPPPPPPIRVENIVEEAAKKGDWHQTIVGRLLFNASVELYGLKVEYRDSDCVGIISVASLRAFSAGSDWQSRFVSLNADSDVRRQGSTSAVPMRKLVKLAGLHWVMIPKNPTAATEEHSHNSQLDRESFESKSPIVDGIAVTLRVLLCTGTAYTDAHPDLLTPGLHTEIDIDVEDPAVNLTSRQIKWIDRLVQQGFGLKRKLAATSDHNVLVPSTGPSLNTKRRPRPVYPDPLQTSPRSTNGISSRPYGDSTTDPVRQSASYPGAKPGRLAPPPSDTDSYYSTPNLTPEGHDFYTDEQVDAEIEEVSDYDRDEHHDDEEIEDEFMQKPAQGGLRSFWRAIVSENGDETVDDAAIALGLVDGDISEEEVDDKYEEPEEQSADYQYARDVVQAAANAGGLTMKLRVKTPDTEAWDLVDSLREELKRERGVRRRLENLEHVLEEAEKRVRESEEDARALQERNTSLVQEVEDLEAMTSQAGKNKDAMIRQMEAALSNAERKLQSIYQAQFSNKQVQRKPAVVSPQLQHSSPPPPPPPQIMIDSEDMTPTEPPILDRDVSEYPARNTGEILKAQEDQEEVSADVDTEVEGKSSIRSTDERENGDGLVEEPREATIVDVNAREEAPEPKQIVINIPKEDGERTLAHADEMAKIFIEPTREEYFSKMNTSQHFVEDMSSEGLTLI</sequence>
<dbReference type="RefSeq" id="XP_005711051.1">
    <property type="nucleotide sequence ID" value="XM_005710994.1"/>
</dbReference>
<gene>
    <name evidence="3" type="ORF">CHC_T00007410001</name>
</gene>
<dbReference type="OMA" id="EYPARNT"/>
<dbReference type="OrthoDB" id="428159at2759"/>
<feature type="region of interest" description="Disordered" evidence="2">
    <location>
        <begin position="91"/>
        <end position="111"/>
    </location>
</feature>
<organism evidence="3 4">
    <name type="scientific">Chondrus crispus</name>
    <name type="common">Carrageen Irish moss</name>
    <name type="synonym">Polymorpha crispa</name>
    <dbReference type="NCBI Taxonomy" id="2769"/>
    <lineage>
        <taxon>Eukaryota</taxon>
        <taxon>Rhodophyta</taxon>
        <taxon>Florideophyceae</taxon>
        <taxon>Rhodymeniophycidae</taxon>
        <taxon>Gigartinales</taxon>
        <taxon>Gigartinaceae</taxon>
        <taxon>Chondrus</taxon>
    </lineage>
</organism>
<dbReference type="Gramene" id="CDF40757">
    <property type="protein sequence ID" value="CDF40757"/>
    <property type="gene ID" value="CHC_T00007410001"/>
</dbReference>
<feature type="region of interest" description="Disordered" evidence="2">
    <location>
        <begin position="617"/>
        <end position="709"/>
    </location>
</feature>
<protein>
    <submittedName>
        <fullName evidence="3">Uncharacterized protein</fullName>
    </submittedName>
</protein>
<keyword evidence="1" id="KW-0175">Coiled coil</keyword>